<dbReference type="EMBL" id="CAKXZS010000002">
    <property type="protein sequence ID" value="CAH2394522.1"/>
    <property type="molecule type" value="Genomic_DNA"/>
</dbReference>
<name>A0ABN8JBT0_9HYPH</name>
<keyword evidence="3" id="KW-1185">Reference proteome</keyword>
<sequence>MHVLAIVVGGILLVVLFPRAMGLIVLIVVGLIVWAIASVVQSNNRSEKILARMGIELAYDVVQCSPDHPIHIVLSNNSSATVTELTLEIIARRQGHSDIVVRQDVRDDKVIGPQTRYGTCWSVTGLDSGVGVVNGIPVTELNWSYRDARIGF</sequence>
<accession>A0ABN8JBT0</accession>
<evidence type="ECO:0000313" key="2">
    <source>
        <dbReference type="EMBL" id="CAH2394522.1"/>
    </source>
</evidence>
<organism evidence="2 3">
    <name type="scientific">Mesorhizobium ventifaucium</name>
    <dbReference type="NCBI Taxonomy" id="666020"/>
    <lineage>
        <taxon>Bacteria</taxon>
        <taxon>Pseudomonadati</taxon>
        <taxon>Pseudomonadota</taxon>
        <taxon>Alphaproteobacteria</taxon>
        <taxon>Hyphomicrobiales</taxon>
        <taxon>Phyllobacteriaceae</taxon>
        <taxon>Mesorhizobium</taxon>
    </lineage>
</organism>
<comment type="caution">
    <text evidence="2">The sequence shown here is derived from an EMBL/GenBank/DDBJ whole genome shotgun (WGS) entry which is preliminary data.</text>
</comment>
<keyword evidence="1" id="KW-0812">Transmembrane</keyword>
<protein>
    <recommendedName>
        <fullName evidence="4">DUF58 domain-containing protein</fullName>
    </recommendedName>
</protein>
<gene>
    <name evidence="2" type="ORF">MES4922_100111</name>
</gene>
<keyword evidence="1" id="KW-1133">Transmembrane helix</keyword>
<evidence type="ECO:0000313" key="3">
    <source>
        <dbReference type="Proteomes" id="UP001152604"/>
    </source>
</evidence>
<evidence type="ECO:0000256" key="1">
    <source>
        <dbReference type="SAM" id="Phobius"/>
    </source>
</evidence>
<reference evidence="2" key="1">
    <citation type="submission" date="2022-03" db="EMBL/GenBank/DDBJ databases">
        <authorList>
            <person name="Brunel B."/>
        </authorList>
    </citation>
    <scope>NUCLEOTIDE SEQUENCE</scope>
    <source>
        <strain evidence="2">STM4922sample</strain>
    </source>
</reference>
<dbReference type="Proteomes" id="UP001152604">
    <property type="component" value="Unassembled WGS sequence"/>
</dbReference>
<feature type="transmembrane region" description="Helical" evidence="1">
    <location>
        <begin position="20"/>
        <end position="40"/>
    </location>
</feature>
<proteinExistence type="predicted"/>
<keyword evidence="1" id="KW-0472">Membrane</keyword>
<evidence type="ECO:0008006" key="4">
    <source>
        <dbReference type="Google" id="ProtNLM"/>
    </source>
</evidence>